<name>G0TUC1_TRYVY</name>
<evidence type="ECO:0000313" key="1">
    <source>
        <dbReference type="EMBL" id="CCC47555.1"/>
    </source>
</evidence>
<proteinExistence type="predicted"/>
<organism evidence="1">
    <name type="scientific">Trypanosoma vivax (strain Y486)</name>
    <dbReference type="NCBI Taxonomy" id="1055687"/>
    <lineage>
        <taxon>Eukaryota</taxon>
        <taxon>Discoba</taxon>
        <taxon>Euglenozoa</taxon>
        <taxon>Kinetoplastea</taxon>
        <taxon>Metakinetoplastina</taxon>
        <taxon>Trypanosomatida</taxon>
        <taxon>Trypanosomatidae</taxon>
        <taxon>Trypanosoma</taxon>
        <taxon>Duttonella</taxon>
    </lineage>
</organism>
<gene>
    <name evidence="1" type="ORF">TVY486_0402210</name>
</gene>
<accession>G0TUC1</accession>
<sequence>MRRLARLKLLCLAPRSAIHRCVGSTAKTGTNEVSPKDTPVKSAIDVENFTLNEDVVKRDMEALQRWNSLSCLMDTFRAGKRHRDMLDAVSQGLAMLEEMGAMNAPIQCEALLHLEAAQAHYNLEEFESALQCAQRAKGVLMEARAELRDAARVAETNTLIGYILLKSGKIDEANHVFTEVLQWIDVDAKTTTPMQAVSAVNLRRSVVSGLGFCYHRLAEREQTSGSSAKELFGKALDLLIEALNAHIDENDHDSVKLTLLSVLQCFDGVGDGGQATTTAEKLVRWCGRHHDEEGAALGAEWREKMEQKYGKNDS</sequence>
<dbReference type="Gene3D" id="1.25.40.10">
    <property type="entry name" value="Tetratricopeptide repeat domain"/>
    <property type="match status" value="1"/>
</dbReference>
<dbReference type="SUPFAM" id="SSF48452">
    <property type="entry name" value="TPR-like"/>
    <property type="match status" value="1"/>
</dbReference>
<protein>
    <submittedName>
        <fullName evidence="1">Uncharacterized protein</fullName>
    </submittedName>
</protein>
<dbReference type="AlphaFoldDB" id="G0TUC1"/>
<reference evidence="1" key="1">
    <citation type="journal article" date="2012" name="Proc. Natl. Acad. Sci. U.S.A.">
        <title>Antigenic diversity is generated by distinct evolutionary mechanisms in African trypanosome species.</title>
        <authorList>
            <person name="Jackson A.P."/>
            <person name="Berry A."/>
            <person name="Aslett M."/>
            <person name="Allison H.C."/>
            <person name="Burton P."/>
            <person name="Vavrova-Anderson J."/>
            <person name="Brown R."/>
            <person name="Browne H."/>
            <person name="Corton N."/>
            <person name="Hauser H."/>
            <person name="Gamble J."/>
            <person name="Gilderthorp R."/>
            <person name="Marcello L."/>
            <person name="McQuillan J."/>
            <person name="Otto T.D."/>
            <person name="Quail M.A."/>
            <person name="Sanders M.J."/>
            <person name="van Tonder A."/>
            <person name="Ginger M.L."/>
            <person name="Field M.C."/>
            <person name="Barry J.D."/>
            <person name="Hertz-Fowler C."/>
            <person name="Berriman M."/>
        </authorList>
    </citation>
    <scope>NUCLEOTIDE SEQUENCE</scope>
    <source>
        <strain evidence="1">Y486</strain>
    </source>
</reference>
<dbReference type="InterPro" id="IPR011990">
    <property type="entry name" value="TPR-like_helical_dom_sf"/>
</dbReference>
<dbReference type="VEuPathDB" id="TriTrypDB:TvY486_0402210"/>
<dbReference type="EMBL" id="HE573020">
    <property type="protein sequence ID" value="CCC47555.1"/>
    <property type="molecule type" value="Genomic_DNA"/>
</dbReference>